<feature type="compositionally biased region" description="Polar residues" evidence="1">
    <location>
        <begin position="23"/>
        <end position="39"/>
    </location>
</feature>
<feature type="non-terminal residue" evidence="2">
    <location>
        <position position="1"/>
    </location>
</feature>
<dbReference type="OrthoDB" id="5407713at2759"/>
<feature type="region of interest" description="Disordered" evidence="1">
    <location>
        <begin position="96"/>
        <end position="245"/>
    </location>
</feature>
<proteinExistence type="predicted"/>
<evidence type="ECO:0000256" key="1">
    <source>
        <dbReference type="SAM" id="MobiDB-lite"/>
    </source>
</evidence>
<sequence>PDREGGEEPSLIDLDSDPKVNDTTRAPSRSLGSFSGLPISSQFINEANPELGDIVGTPHLLDEYITEDLPAPTEPDGLPFPSPQRFLNFNLPQVVPEAPREEYPNEIQPQEPLHALQDDSQATSIHGEDSAESISEDVAQGIDSENTDRATTEPPSNGAPNPQIPIIIVKAIDEPSPPPPTAPIQGENHSGEDEMVDNSSEGDDDSDIFEDAPQTPSDIIEIPGGQEAGKPEDEHPGIHHPLPLS</sequence>
<dbReference type="AlphaFoldDB" id="A0A317STY9"/>
<name>A0A317STY9_9PEZI</name>
<evidence type="ECO:0000313" key="2">
    <source>
        <dbReference type="EMBL" id="PWW76581.1"/>
    </source>
</evidence>
<evidence type="ECO:0000313" key="3">
    <source>
        <dbReference type="Proteomes" id="UP000246991"/>
    </source>
</evidence>
<feature type="region of interest" description="Disordered" evidence="1">
    <location>
        <begin position="1"/>
        <end position="39"/>
    </location>
</feature>
<dbReference type="Proteomes" id="UP000246991">
    <property type="component" value="Unassembled WGS sequence"/>
</dbReference>
<organism evidence="2 3">
    <name type="scientific">Tuber magnatum</name>
    <name type="common">white Piedmont truffle</name>
    <dbReference type="NCBI Taxonomy" id="42249"/>
    <lineage>
        <taxon>Eukaryota</taxon>
        <taxon>Fungi</taxon>
        <taxon>Dikarya</taxon>
        <taxon>Ascomycota</taxon>
        <taxon>Pezizomycotina</taxon>
        <taxon>Pezizomycetes</taxon>
        <taxon>Pezizales</taxon>
        <taxon>Tuberaceae</taxon>
        <taxon>Tuber</taxon>
    </lineage>
</organism>
<gene>
    <name evidence="2" type="ORF">C7212DRAFT_191624</name>
</gene>
<feature type="compositionally biased region" description="Acidic residues" evidence="1">
    <location>
        <begin position="193"/>
        <end position="210"/>
    </location>
</feature>
<keyword evidence="3" id="KW-1185">Reference proteome</keyword>
<protein>
    <submittedName>
        <fullName evidence="2">Uncharacterized protein</fullName>
    </submittedName>
</protein>
<dbReference type="EMBL" id="PYWC01000032">
    <property type="protein sequence ID" value="PWW76581.1"/>
    <property type="molecule type" value="Genomic_DNA"/>
</dbReference>
<accession>A0A317STY9</accession>
<comment type="caution">
    <text evidence="2">The sequence shown here is derived from an EMBL/GenBank/DDBJ whole genome shotgun (WGS) entry which is preliminary data.</text>
</comment>
<reference evidence="2 3" key="1">
    <citation type="submission" date="2018-03" db="EMBL/GenBank/DDBJ databases">
        <title>Genomes of Pezizomycetes fungi and the evolution of truffles.</title>
        <authorList>
            <person name="Murat C."/>
            <person name="Payen T."/>
            <person name="Noel B."/>
            <person name="Kuo A."/>
            <person name="Martin F.M."/>
        </authorList>
    </citation>
    <scope>NUCLEOTIDE SEQUENCE [LARGE SCALE GENOMIC DNA]</scope>
    <source>
        <strain evidence="2">091103-1</strain>
    </source>
</reference>